<comment type="caution">
    <text evidence="1">The sequence shown here is derived from an EMBL/GenBank/DDBJ whole genome shotgun (WGS) entry which is preliminary data.</text>
</comment>
<evidence type="ECO:0000313" key="2">
    <source>
        <dbReference type="Proteomes" id="UP000004277"/>
    </source>
</evidence>
<name>A0ACD3SJV5_9BURK</name>
<reference evidence="1" key="1">
    <citation type="submission" date="2019-05" db="EMBL/GenBank/DDBJ databases">
        <title>Revised genome assembly of Burkholderiaceae (previously Ralstonia) sp. PBA.</title>
        <authorList>
            <person name="Gan H.M."/>
        </authorList>
    </citation>
    <scope>NUCLEOTIDE SEQUENCE</scope>
    <source>
        <strain evidence="1">PBA</strain>
    </source>
</reference>
<sequence>MTSVSDATRKPLDGFAISVMVLMCAAWGLQQVAIKVAAPQIGPVMQAALRSCLASVLVLLFILVRRAPLLARDGTWRPGLLAGVLFGLEFLCIFVGLSYTTASRMGIFLYVAPVFTALGLHWFVAGERLRSGQWAGVALAFGGMLVAFGDSFTHAPVAGAASTLRGDLLGLLAGALWAATTLVVRATRLSNAPPSKTLLYQLAVSGVLLMTMAIVTGQAGAMTLTPLSAASLLYQGVIIAFASYLVWFWMLRRYLASRLSVFSFLTPLFSVTFGVLLLHETVSMQFIAGALLILAGIMLVNRRR</sequence>
<dbReference type="Proteomes" id="UP000004277">
    <property type="component" value="Unassembled WGS sequence"/>
</dbReference>
<accession>A0ACD3SJV5</accession>
<gene>
    <name evidence="1" type="ORF">MW7_015430</name>
</gene>
<organism evidence="1 2">
    <name type="scientific">Imbroritus primus</name>
    <dbReference type="NCBI Taxonomy" id="3058603"/>
    <lineage>
        <taxon>Bacteria</taxon>
        <taxon>Pseudomonadati</taxon>
        <taxon>Pseudomonadota</taxon>
        <taxon>Betaproteobacteria</taxon>
        <taxon>Burkholderiales</taxon>
        <taxon>Burkholderiaceae</taxon>
        <taxon>Imbroritus</taxon>
    </lineage>
</organism>
<evidence type="ECO:0000313" key="1">
    <source>
        <dbReference type="EMBL" id="TMS56481.1"/>
    </source>
</evidence>
<dbReference type="EMBL" id="AKCV02000026">
    <property type="protein sequence ID" value="TMS56481.1"/>
    <property type="molecule type" value="Genomic_DNA"/>
</dbReference>
<keyword evidence="2" id="KW-1185">Reference proteome</keyword>
<proteinExistence type="predicted"/>
<protein>
    <submittedName>
        <fullName evidence="1">DMT family transporter</fullName>
    </submittedName>
</protein>